<dbReference type="EMBL" id="CP074691">
    <property type="protein sequence ID" value="QVL35571.1"/>
    <property type="molecule type" value="Genomic_DNA"/>
</dbReference>
<proteinExistence type="predicted"/>
<accession>A0ACD1DTX4</accession>
<name>A0ACD1DTX4_9BACT</name>
<protein>
    <submittedName>
        <fullName evidence="1">NADH:flavin oxidoreductase</fullName>
    </submittedName>
</protein>
<keyword evidence="2" id="KW-1185">Reference proteome</keyword>
<dbReference type="Proteomes" id="UP000682204">
    <property type="component" value="Chromosome"/>
</dbReference>
<organism evidence="1 2">
    <name type="scientific">Aminirod propionatiphilus</name>
    <dbReference type="NCBI Taxonomy" id="3415223"/>
    <lineage>
        <taxon>Bacteria</taxon>
        <taxon>Thermotogati</taxon>
        <taxon>Synergistota</taxon>
        <taxon>Synergistia</taxon>
        <taxon>Synergistales</taxon>
        <taxon>Aminiphilaceae</taxon>
        <taxon>Aminirod</taxon>
    </lineage>
</organism>
<reference evidence="1" key="1">
    <citation type="submission" date="2021-05" db="EMBL/GenBank/DDBJ databases">
        <title>An isolated secondary fermenter in methanogenic hydrocarbon-degrading communities.</title>
        <authorList>
            <person name="Liu Y.-F."/>
            <person name="Liu Z.-l."/>
        </authorList>
    </citation>
    <scope>NUCLEOTIDE SEQUENCE</scope>
    <source>
        <strain evidence="1">L-13</strain>
    </source>
</reference>
<sequence>MEGKVSRLFQPLSTGGLSLRNRFMRSATWLAGADEASGALTEGLIGRYGEIAAGGIGLVTTGFAYVRADGRGAPRQWGLHEDARTADVRRLADVVHDGGARLMVQLVHAGAMGLPLDGAGPLLSPSGGVLREGTGPGRAMTDEDIAAVVADFAAASRRAREGGADAVQIHGAHGYLLTQFLSPLHNGRDDGWGQSFEGRSRLFFDVYRAVRAELGDFPVWYKLSLSEGVDGGYGPEEGLRLALALFEAGVDGIEVSGGTGYSPADRAVSRIGITKGASEAYFASEAKTLRAQAPAGRAVALVGGLRSLERMADLVEEGTCDLLSLCRPLIAEPDLINRWVEEDEAPSACVSCNACFRTARRGILHCPVMRDRHEGDWDPLPES</sequence>
<evidence type="ECO:0000313" key="2">
    <source>
        <dbReference type="Proteomes" id="UP000682204"/>
    </source>
</evidence>
<evidence type="ECO:0000313" key="1">
    <source>
        <dbReference type="EMBL" id="QVL35571.1"/>
    </source>
</evidence>
<gene>
    <name evidence="1" type="ORF">KIH16_10335</name>
</gene>